<name>A0A0L0FRJ7_9EUKA</name>
<organism evidence="1 2">
    <name type="scientific">Sphaeroforma arctica JP610</name>
    <dbReference type="NCBI Taxonomy" id="667725"/>
    <lineage>
        <taxon>Eukaryota</taxon>
        <taxon>Ichthyosporea</taxon>
        <taxon>Ichthyophonida</taxon>
        <taxon>Sphaeroforma</taxon>
    </lineage>
</organism>
<proteinExistence type="predicted"/>
<protein>
    <submittedName>
        <fullName evidence="1">Uncharacterized protein</fullName>
    </submittedName>
</protein>
<dbReference type="EMBL" id="KQ242351">
    <property type="protein sequence ID" value="KNC79181.1"/>
    <property type="molecule type" value="Genomic_DNA"/>
</dbReference>
<evidence type="ECO:0000313" key="2">
    <source>
        <dbReference type="Proteomes" id="UP000054560"/>
    </source>
</evidence>
<reference evidence="1 2" key="1">
    <citation type="submission" date="2011-02" db="EMBL/GenBank/DDBJ databases">
        <title>The Genome Sequence of Sphaeroforma arctica JP610.</title>
        <authorList>
            <consortium name="The Broad Institute Genome Sequencing Platform"/>
            <person name="Russ C."/>
            <person name="Cuomo C."/>
            <person name="Young S.K."/>
            <person name="Zeng Q."/>
            <person name="Gargeya S."/>
            <person name="Alvarado L."/>
            <person name="Berlin A."/>
            <person name="Chapman S.B."/>
            <person name="Chen Z."/>
            <person name="Freedman E."/>
            <person name="Gellesch M."/>
            <person name="Goldberg J."/>
            <person name="Griggs A."/>
            <person name="Gujja S."/>
            <person name="Heilman E."/>
            <person name="Heiman D."/>
            <person name="Howarth C."/>
            <person name="Mehta T."/>
            <person name="Neiman D."/>
            <person name="Pearson M."/>
            <person name="Roberts A."/>
            <person name="Saif S."/>
            <person name="Shea T."/>
            <person name="Shenoy N."/>
            <person name="Sisk P."/>
            <person name="Stolte C."/>
            <person name="Sykes S."/>
            <person name="White J."/>
            <person name="Yandava C."/>
            <person name="Burger G."/>
            <person name="Gray M.W."/>
            <person name="Holland P.W.H."/>
            <person name="King N."/>
            <person name="Lang F.B.F."/>
            <person name="Roger A.J."/>
            <person name="Ruiz-Trillo I."/>
            <person name="Haas B."/>
            <person name="Nusbaum C."/>
            <person name="Birren B."/>
        </authorList>
    </citation>
    <scope>NUCLEOTIDE SEQUENCE [LARGE SCALE GENOMIC DNA]</scope>
    <source>
        <strain evidence="1 2">JP610</strain>
    </source>
</reference>
<dbReference type="Proteomes" id="UP000054560">
    <property type="component" value="Unassembled WGS sequence"/>
</dbReference>
<dbReference type="RefSeq" id="XP_014153083.1">
    <property type="nucleotide sequence ID" value="XM_014297608.1"/>
</dbReference>
<evidence type="ECO:0000313" key="1">
    <source>
        <dbReference type="EMBL" id="KNC79181.1"/>
    </source>
</evidence>
<accession>A0A0L0FRJ7</accession>
<dbReference type="AlphaFoldDB" id="A0A0L0FRJ7"/>
<feature type="non-terminal residue" evidence="1">
    <location>
        <position position="1"/>
    </location>
</feature>
<dbReference type="GeneID" id="25908920"/>
<sequence length="180" mass="20425">VVLVIVLKTFIFQYRCTKPAKLKHVHELFISPSDANIVDVVDAVLSYPRQSLHMVNSRVQFHRRHAAQVGLPSRSLLGYIIQCTTILPVPRRSSQIGSTDHALRMIWDVVTYKLYALAINGYILTAVHSTRQMLEMTWPSRPCLSQVSKCHVLALCQDSSLYVADQQLHSKLLGYLSLRI</sequence>
<gene>
    <name evidence="1" type="ORF">SARC_08416</name>
</gene>
<keyword evidence="2" id="KW-1185">Reference proteome</keyword>